<feature type="region of interest" description="Disordered" evidence="1">
    <location>
        <begin position="1"/>
        <end position="24"/>
    </location>
</feature>
<comment type="caution">
    <text evidence="2">The sequence shown here is derived from an EMBL/GenBank/DDBJ whole genome shotgun (WGS) entry which is preliminary data.</text>
</comment>
<name>A0A368VFR8_9ACTN</name>
<evidence type="ECO:0000313" key="3">
    <source>
        <dbReference type="Proteomes" id="UP000253495"/>
    </source>
</evidence>
<organism evidence="2 3">
    <name type="scientific">Halopolyspora algeriensis</name>
    <dbReference type="NCBI Taxonomy" id="1500506"/>
    <lineage>
        <taxon>Bacteria</taxon>
        <taxon>Bacillati</taxon>
        <taxon>Actinomycetota</taxon>
        <taxon>Actinomycetes</taxon>
        <taxon>Actinomycetes incertae sedis</taxon>
        <taxon>Halopolyspora</taxon>
    </lineage>
</organism>
<evidence type="ECO:0000256" key="1">
    <source>
        <dbReference type="SAM" id="MobiDB-lite"/>
    </source>
</evidence>
<accession>A0A368VFR8</accession>
<gene>
    <name evidence="2" type="ORF">DFQ14_12116</name>
</gene>
<dbReference type="EMBL" id="QPJC01000021">
    <property type="protein sequence ID" value="RCW38514.1"/>
    <property type="molecule type" value="Genomic_DNA"/>
</dbReference>
<protein>
    <submittedName>
        <fullName evidence="2">Uncharacterized protein</fullName>
    </submittedName>
</protein>
<sequence>MGARVSFSRRAPRRSTRDHGVPAAPHCCGNRPERRKDYITALRACGADVETGPIFHRIVIDPRIPWIRCVGTRRPARTGWCERESLSEEIRCSAQPRNPIVDVQPPVRAQHHCRVRRIGKRAPTDVWHPIEVALERIKMLLSLIRVRIWCSSFENESPDACGSASTGRPVPRSSPAKSGGVLTKVGRRDHPAAHGRNGASFRTAGGGRSRGAGGAGRS</sequence>
<keyword evidence="3" id="KW-1185">Reference proteome</keyword>
<feature type="compositionally biased region" description="Gly residues" evidence="1">
    <location>
        <begin position="204"/>
        <end position="218"/>
    </location>
</feature>
<dbReference type="Proteomes" id="UP000253495">
    <property type="component" value="Unassembled WGS sequence"/>
</dbReference>
<proteinExistence type="predicted"/>
<dbReference type="AlphaFoldDB" id="A0A368VFR8"/>
<reference evidence="2 3" key="1">
    <citation type="submission" date="2018-07" db="EMBL/GenBank/DDBJ databases">
        <title>Genomic Encyclopedia of Type Strains, Phase III (KMG-III): the genomes of soil and plant-associated and newly described type strains.</title>
        <authorList>
            <person name="Whitman W."/>
        </authorList>
    </citation>
    <scope>NUCLEOTIDE SEQUENCE [LARGE SCALE GENOMIC DNA]</scope>
    <source>
        <strain evidence="2 3">CECT 8575</strain>
    </source>
</reference>
<evidence type="ECO:0000313" key="2">
    <source>
        <dbReference type="EMBL" id="RCW38514.1"/>
    </source>
</evidence>
<feature type="region of interest" description="Disordered" evidence="1">
    <location>
        <begin position="155"/>
        <end position="218"/>
    </location>
</feature>